<dbReference type="InterPro" id="IPR002772">
    <property type="entry name" value="Glyco_hydro_3_C"/>
</dbReference>
<dbReference type="AlphaFoldDB" id="A0A2P2BRR7"/>
<evidence type="ECO:0000256" key="1">
    <source>
        <dbReference type="ARBA" id="ARBA00022801"/>
    </source>
</evidence>
<dbReference type="GO" id="GO:0005975">
    <property type="term" value="P:carbohydrate metabolic process"/>
    <property type="evidence" value="ECO:0007669"/>
    <property type="project" value="InterPro"/>
</dbReference>
<dbReference type="Gene3D" id="3.40.50.1700">
    <property type="entry name" value="Glycoside hydrolase family 3 C-terminal domain"/>
    <property type="match status" value="1"/>
</dbReference>
<dbReference type="GO" id="GO:0004553">
    <property type="term" value="F:hydrolase activity, hydrolyzing O-glycosyl compounds"/>
    <property type="evidence" value="ECO:0007669"/>
    <property type="project" value="InterPro"/>
</dbReference>
<keyword evidence="1 3" id="KW-0378">Hydrolase</keyword>
<sequence length="98" mass="10902">MTNPTIVGEFEQYVDGIITDFGAQTQAIMDIISGNVNPSGLLPFNMPANMETVEAQCEDVPHDMKCYEDELGNVYKFAYGLDFNGVINDSRVAKYKIK</sequence>
<keyword evidence="4" id="KW-1185">Reference proteome</keyword>
<dbReference type="Proteomes" id="UP000245695">
    <property type="component" value="Chromosome 1"/>
</dbReference>
<accession>A0A2P2BRR7</accession>
<gene>
    <name evidence="3" type="ORF">FRIFI_1541</name>
</gene>
<evidence type="ECO:0000313" key="3">
    <source>
        <dbReference type="EMBL" id="CEI73075.1"/>
    </source>
</evidence>
<protein>
    <submittedName>
        <fullName evidence="3">Glycosyl hydrolase family 3 C-terminal domain</fullName>
    </submittedName>
</protein>
<proteinExistence type="predicted"/>
<feature type="domain" description="Glycoside hydrolase family 3 C-terminal" evidence="2">
    <location>
        <begin position="3"/>
        <end position="82"/>
    </location>
</feature>
<organism evidence="3 4">
    <name type="scientific">Romboutsia hominis</name>
    <dbReference type="NCBI Taxonomy" id="1507512"/>
    <lineage>
        <taxon>Bacteria</taxon>
        <taxon>Bacillati</taxon>
        <taxon>Bacillota</taxon>
        <taxon>Clostridia</taxon>
        <taxon>Peptostreptococcales</taxon>
        <taxon>Peptostreptococcaceae</taxon>
        <taxon>Romboutsia</taxon>
    </lineage>
</organism>
<evidence type="ECO:0000259" key="2">
    <source>
        <dbReference type="Pfam" id="PF01915"/>
    </source>
</evidence>
<dbReference type="KEGG" id="rhom:FRIFI_1541"/>
<dbReference type="Pfam" id="PF01915">
    <property type="entry name" value="Glyco_hydro_3_C"/>
    <property type="match status" value="1"/>
</dbReference>
<dbReference type="EMBL" id="LN650648">
    <property type="protein sequence ID" value="CEI73075.1"/>
    <property type="molecule type" value="Genomic_DNA"/>
</dbReference>
<evidence type="ECO:0000313" key="4">
    <source>
        <dbReference type="Proteomes" id="UP000245695"/>
    </source>
</evidence>
<dbReference type="SUPFAM" id="SSF52279">
    <property type="entry name" value="Beta-D-glucan exohydrolase, C-terminal domain"/>
    <property type="match status" value="1"/>
</dbReference>
<dbReference type="InterPro" id="IPR036881">
    <property type="entry name" value="Glyco_hydro_3_C_sf"/>
</dbReference>
<reference evidence="3 4" key="1">
    <citation type="submission" date="2014-09" db="EMBL/GenBank/DDBJ databases">
        <authorList>
            <person name="Hornung B.V."/>
        </authorList>
    </citation>
    <scope>NUCLEOTIDE SEQUENCE [LARGE SCALE GENOMIC DNA]</scope>
    <source>
        <strain evidence="3 4">FRIFI</strain>
    </source>
</reference>
<name>A0A2P2BRR7_9FIRM</name>